<keyword evidence="12" id="KW-1185">Reference proteome</keyword>
<dbReference type="Pfam" id="PF04799">
    <property type="entry name" value="Fzo_mitofusin"/>
    <property type="match status" value="1"/>
</dbReference>
<dbReference type="Gene3D" id="3.40.50.300">
    <property type="entry name" value="P-loop containing nucleotide triphosphate hydrolases"/>
    <property type="match status" value="1"/>
</dbReference>
<evidence type="ECO:0000256" key="10">
    <source>
        <dbReference type="ARBA" id="ARBA00023136"/>
    </source>
</evidence>
<keyword evidence="10" id="KW-0472">Membrane</keyword>
<sequence length="726" mass="82456">MCDSDSGESTSSASSLISLRSSSSSGLSEFVDAKIELQDIYQDLDKFISSLMITVEGSNLLDEAEEQQQMEQLRCFSSKVQAIEKVMSRDRMKVAFFGRTSNGKSAVINALLHDRILPSAMGHTTSCFCLVQATADEEDPEHVRVEQENLHLELGALKELASAHSPRAMKPSTLLHVNMPRSRCRLLDYDVVLLDTPGVDVTAQLDDCLDRYCMDADVFILVLNAESTISRVEQQFFKDVASKLSRPNLFILNNRWDMASSQEPEMELQVRDQHIERCLKLLIEDLGVYSTVEQARRRIYHVSALEALQLRNGCNQNPTVPTQERYLEFQRFETDFSNCLAHSALKTKFEQHLLSALDILAQLEATLIGPLTSKLGQLLKETGEEANKLYAEINDQGLRVVQRKEELEDQVEKLCEEAQAMGQQVLRDQITRVLPSAVRSFSQPFHPQMVRQLGHYQRSLSAHLEVLLTDEILERLSIPLQVKLSQLELEVQGKPNEETLNWQLIYGLDCQSLMGDFQPDLRFRFSWGLAAFWQRFHGKLSLPANSVQERKLLNGHKEVTPAAAPLINPSQLEIIASLLKSDGSLGALLLSGIAVRSVGWRVMLIVGSLLGSMYLYELLSWTPSAQERSFKSQYTEHLQRHLRARVQQTATGFELQFKQQLGKVQNSWTDEVRLMGMDLNSKILKLRERLNSMQELQLKLKEFRSKGNMLAIRLREFQELYLASRV</sequence>
<dbReference type="InterPro" id="IPR030381">
    <property type="entry name" value="G_DYNAMIN_dom"/>
</dbReference>
<evidence type="ECO:0000256" key="2">
    <source>
        <dbReference type="ARBA" id="ARBA00022692"/>
    </source>
</evidence>
<dbReference type="CDD" id="cd09912">
    <property type="entry name" value="DLP_2"/>
    <property type="match status" value="1"/>
</dbReference>
<dbReference type="Proteomes" id="UP001652661">
    <property type="component" value="Chromosome 3R"/>
</dbReference>
<accession>A0ABM4GKD7</accession>
<dbReference type="SUPFAM" id="SSF52540">
    <property type="entry name" value="P-loop containing nucleoside triphosphate hydrolases"/>
    <property type="match status" value="1"/>
</dbReference>
<evidence type="ECO:0000256" key="5">
    <source>
        <dbReference type="ARBA" id="ARBA00022801"/>
    </source>
</evidence>
<evidence type="ECO:0000256" key="1">
    <source>
        <dbReference type="ARBA" id="ARBA00004374"/>
    </source>
</evidence>
<protein>
    <submittedName>
        <fullName evidence="13">Transmembrane GTPase fzo</fullName>
    </submittedName>
</protein>
<evidence type="ECO:0000256" key="4">
    <source>
        <dbReference type="ARBA" id="ARBA00022787"/>
    </source>
</evidence>
<evidence type="ECO:0000256" key="3">
    <source>
        <dbReference type="ARBA" id="ARBA00022741"/>
    </source>
</evidence>
<dbReference type="PROSITE" id="PS51718">
    <property type="entry name" value="G_DYNAMIN_2"/>
    <property type="match status" value="1"/>
</dbReference>
<dbReference type="InterPro" id="IPR027094">
    <property type="entry name" value="Mitofusin_fam"/>
</dbReference>
<evidence type="ECO:0000256" key="6">
    <source>
        <dbReference type="ARBA" id="ARBA00022989"/>
    </source>
</evidence>
<evidence type="ECO:0000313" key="13">
    <source>
        <dbReference type="RefSeq" id="XP_070143172.1"/>
    </source>
</evidence>
<comment type="subcellular location">
    <subcellularLocation>
        <location evidence="1">Mitochondrion outer membrane</location>
        <topology evidence="1">Multi-pass membrane protein</topology>
    </subcellularLocation>
</comment>
<evidence type="ECO:0000256" key="7">
    <source>
        <dbReference type="ARBA" id="ARBA00023054"/>
    </source>
</evidence>
<keyword evidence="8" id="KW-0496">Mitochondrion</keyword>
<dbReference type="InterPro" id="IPR006884">
    <property type="entry name" value="Fzo/mitofusin_HR2"/>
</dbReference>
<feature type="domain" description="Dynamin-type G" evidence="11">
    <location>
        <begin position="88"/>
        <end position="370"/>
    </location>
</feature>
<proteinExistence type="predicted"/>
<keyword evidence="4" id="KW-1000">Mitochondrion outer membrane</keyword>
<evidence type="ECO:0000259" key="11">
    <source>
        <dbReference type="PROSITE" id="PS51718"/>
    </source>
</evidence>
<dbReference type="PANTHER" id="PTHR10465:SF3">
    <property type="entry name" value="TRANSMEMBRANE GTPASE MARF-RELATED"/>
    <property type="match status" value="1"/>
</dbReference>
<keyword evidence="6" id="KW-1133">Transmembrane helix</keyword>
<name>A0ABM4GKD7_DROKI</name>
<reference evidence="13" key="1">
    <citation type="submission" date="2025-08" db="UniProtKB">
        <authorList>
            <consortium name="RefSeq"/>
        </authorList>
    </citation>
    <scope>IDENTIFICATION</scope>
    <source>
        <strain evidence="13">14028-0561.14</strain>
        <tissue evidence="13">Whole fly</tissue>
    </source>
</reference>
<keyword evidence="3" id="KW-0547">Nucleotide-binding</keyword>
<organism evidence="12 13">
    <name type="scientific">Drosophila kikkawai</name>
    <name type="common">Fruit fly</name>
    <dbReference type="NCBI Taxonomy" id="30033"/>
    <lineage>
        <taxon>Eukaryota</taxon>
        <taxon>Metazoa</taxon>
        <taxon>Ecdysozoa</taxon>
        <taxon>Arthropoda</taxon>
        <taxon>Hexapoda</taxon>
        <taxon>Insecta</taxon>
        <taxon>Pterygota</taxon>
        <taxon>Neoptera</taxon>
        <taxon>Endopterygota</taxon>
        <taxon>Diptera</taxon>
        <taxon>Brachycera</taxon>
        <taxon>Muscomorpha</taxon>
        <taxon>Ephydroidea</taxon>
        <taxon>Drosophilidae</taxon>
        <taxon>Drosophila</taxon>
        <taxon>Sophophora</taxon>
    </lineage>
</organism>
<evidence type="ECO:0000313" key="12">
    <source>
        <dbReference type="Proteomes" id="UP001652661"/>
    </source>
</evidence>
<dbReference type="Pfam" id="PF00350">
    <property type="entry name" value="Dynamin_N"/>
    <property type="match status" value="1"/>
</dbReference>
<keyword evidence="7" id="KW-0175">Coiled coil</keyword>
<gene>
    <name evidence="13" type="primary">fzo</name>
</gene>
<keyword evidence="2 13" id="KW-0812">Transmembrane</keyword>
<keyword evidence="5" id="KW-0378">Hydrolase</keyword>
<dbReference type="InterPro" id="IPR045063">
    <property type="entry name" value="Dynamin_N"/>
</dbReference>
<evidence type="ECO:0000256" key="9">
    <source>
        <dbReference type="ARBA" id="ARBA00023134"/>
    </source>
</evidence>
<keyword evidence="9" id="KW-0342">GTP-binding</keyword>
<dbReference type="GeneID" id="108071292"/>
<evidence type="ECO:0000256" key="8">
    <source>
        <dbReference type="ARBA" id="ARBA00023128"/>
    </source>
</evidence>
<dbReference type="PANTHER" id="PTHR10465">
    <property type="entry name" value="TRANSMEMBRANE GTPASE FZO1"/>
    <property type="match status" value="1"/>
</dbReference>
<dbReference type="RefSeq" id="XP_070143172.1">
    <property type="nucleotide sequence ID" value="XM_070287071.1"/>
</dbReference>
<dbReference type="InterPro" id="IPR027417">
    <property type="entry name" value="P-loop_NTPase"/>
</dbReference>